<dbReference type="KEGG" id="vg:20098368"/>
<keyword evidence="1" id="KW-0812">Transmembrane</keyword>
<evidence type="ECO:0000256" key="1">
    <source>
        <dbReference type="SAM" id="Phobius"/>
    </source>
</evidence>
<accession>A0A076FE00</accession>
<gene>
    <name evidence="2" type="ORF">PmNV_062</name>
</gene>
<evidence type="ECO:0000313" key="3">
    <source>
        <dbReference type="Proteomes" id="UP000203413"/>
    </source>
</evidence>
<protein>
    <submittedName>
        <fullName evidence="2">Uncharacterized protein</fullName>
    </submittedName>
</protein>
<feature type="transmembrane region" description="Helical" evidence="1">
    <location>
        <begin position="67"/>
        <end position="84"/>
    </location>
</feature>
<dbReference type="RefSeq" id="YP_009051900.1">
    <property type="nucleotide sequence ID" value="NC_024692.1"/>
</dbReference>
<sequence>MTSLGGALNIEKYTNPQAVQDERTKNQPKGVDTVDNSDYLYPTIIMVPLIIVFVTILCISISLITKLVLIFFLIVVIVALIMYFKKINIAAPLKNYSELIKLNTTNNRNQSLHFAN</sequence>
<reference evidence="2 3" key="1">
    <citation type="journal article" date="2014" name="BMC Genomics">
        <title>The genome and occlusion bodies of marine Penaeus monodon nudivirus (PmNV, also known as MBV and PemoNPV) suggest that it should be assigned to a new nudivirus genus that is distinct from the terrestrial nudiviruses.</title>
        <authorList>
            <person name="Yang Y.T."/>
            <person name="Lee D.Y."/>
            <person name="Wang Y."/>
            <person name="Hu J.M."/>
            <person name="Li W.H."/>
            <person name="Leu J.H."/>
            <person name="Chang G.D."/>
            <person name="Ke H.M."/>
            <person name="Kang S.T."/>
            <person name="Lin S.S."/>
            <person name="Kou G.H."/>
            <person name="Lo C.F."/>
        </authorList>
    </citation>
    <scope>NUCLEOTIDE SEQUENCE [LARGE SCALE GENOMIC DNA]</scope>
    <source>
        <strain evidence="2">Indonesia</strain>
    </source>
</reference>
<dbReference type="GeneID" id="20098368"/>
<keyword evidence="1" id="KW-0472">Membrane</keyword>
<dbReference type="Proteomes" id="UP000203413">
    <property type="component" value="Segment"/>
</dbReference>
<dbReference type="EMBL" id="KJ184318">
    <property type="protein sequence ID" value="AII15850.1"/>
    <property type="molecule type" value="Genomic_DNA"/>
</dbReference>
<feature type="transmembrane region" description="Helical" evidence="1">
    <location>
        <begin position="39"/>
        <end position="60"/>
    </location>
</feature>
<organism evidence="2 3">
    <name type="scientific">Penaeus monodon nudivirus</name>
    <dbReference type="NCBI Taxonomy" id="1529056"/>
    <lineage>
        <taxon>Viruses</taxon>
        <taxon>Viruses incertae sedis</taxon>
        <taxon>Naldaviricetes</taxon>
        <taxon>Lefavirales</taxon>
        <taxon>Nudiviridae</taxon>
        <taxon>Gammanudivirus</taxon>
        <taxon>Gammanudivirus pemonodonis</taxon>
    </lineage>
</organism>
<keyword evidence="1" id="KW-1133">Transmembrane helix</keyword>
<keyword evidence="3" id="KW-1185">Reference proteome</keyword>
<evidence type="ECO:0000313" key="2">
    <source>
        <dbReference type="EMBL" id="AII15850.1"/>
    </source>
</evidence>
<name>A0A076FE00_9VIRU</name>
<proteinExistence type="predicted"/>